<feature type="domain" description="Dynein heavy chain linker" evidence="2">
    <location>
        <begin position="792"/>
        <end position="951"/>
    </location>
</feature>
<dbReference type="AlphaFoldDB" id="A0A182NB98"/>
<dbReference type="GO" id="GO:0030286">
    <property type="term" value="C:dynein complex"/>
    <property type="evidence" value="ECO:0007669"/>
    <property type="project" value="InterPro"/>
</dbReference>
<evidence type="ECO:0000259" key="2">
    <source>
        <dbReference type="Pfam" id="PF08393"/>
    </source>
</evidence>
<dbReference type="PANTHER" id="PTHR22878">
    <property type="entry name" value="DYNEIN HEAVY CHAIN 6, AXONEMAL-LIKE-RELATED"/>
    <property type="match status" value="1"/>
</dbReference>
<protein>
    <recommendedName>
        <fullName evidence="2">Dynein heavy chain linker domain-containing protein</fullName>
    </recommendedName>
</protein>
<dbReference type="InterPro" id="IPR013602">
    <property type="entry name" value="Dynein_heavy_linker"/>
</dbReference>
<sequence>MDHFCGRKVCASAAQKQQRKRRAKSADLSAKCEKYQYISNYNHHRVTDASELEATLAQNDADCSDLFLPISEQTDLDSDEHFLPLEIFDDRDFEPFDAETSDGWRQTEAFAILPPNTHWRRVLVLNHDPRTNVWEVMDKDNTTVHRIARLHLYFPFEDPERFAKRIATAIEARKTAENTIRFRFMCKYVYFGDDFGPGQALERSMLRRTSQEVYNIFKALYEQYHIALAVGKHLGRSHCPITIRQPNMADWTMAVRYTPPARCPEPINFSDLHDRFKRSTLFCDRNVIHALRLVSQECEVVRKLPLFIVSTGQPIPLGEFEKQNVTQTTITVKYLRNAWVERTTMHLHRCLSRIGAGNFHIAVSKWEIYAMLKLKRLIEQVQYRMQDALKDLLLEATAAYVHNLVNDCPAILAVDDGYSWDGNLIESPFEPGRTAVFYLTLEMGPLAPFYSTDPDTFPVVLRKIMDDIVADCHFIHTIEPSLMQSLTFAGDLFLSSLGLLDVAIVKQRNALLDYYTKALLPLRAYAARYEAYRELFFTNEKEFIEQIKAADKSSSEIKEDIALQIRMRENLEHTVPLSIVIGPFWINVRPLREALIRKRSELTFALLKMLTEKLQLKTADVIGCYGAINERMCEKPLSIEHIHDIRAYMEGVPELVGRLEDRMRGILYEYEILDGFLYNLPDADFQQKWNALANPRAVLKQMVSVREFHESEVDRFRKQQFADESAFTASIEDTNAYISKFTMLYDPTKVSEMSVEVRRLWKVLQELIDHGHVMNRRQELFEMAPISLNNLYELRHNFGAFRELWTVAADYLKLEESWIGNPLASVDLDAVRRGLQQTHDSLKDLLAPFREQPQLVVVVEHFIHVVEAFRPNLDIMELLKCPHLEAIHWSQLAKETGVKGKLSADVGFDVFLEHGFRDHLETVRSVVLKAEQQRAEQEERAQEEERIRQQEADYRRIRAERRQKRTEI</sequence>
<name>A0A182NB98_9DIPT</name>
<dbReference type="GO" id="GO:0007018">
    <property type="term" value="P:microtubule-based movement"/>
    <property type="evidence" value="ECO:0007669"/>
    <property type="project" value="InterPro"/>
</dbReference>
<accession>A0A182NB98</accession>
<reference evidence="4" key="1">
    <citation type="submission" date="2013-03" db="EMBL/GenBank/DDBJ databases">
        <title>The Genome Sequence of Anopheles dirus WRAIR2.</title>
        <authorList>
            <consortium name="The Broad Institute Genomics Platform"/>
            <person name="Neafsey D.E."/>
            <person name="Walton C."/>
            <person name="Walker B."/>
            <person name="Young S.K."/>
            <person name="Zeng Q."/>
            <person name="Gargeya S."/>
            <person name="Fitzgerald M."/>
            <person name="Haas B."/>
            <person name="Abouelleil A."/>
            <person name="Allen A.W."/>
            <person name="Alvarado L."/>
            <person name="Arachchi H.M."/>
            <person name="Berlin A.M."/>
            <person name="Chapman S.B."/>
            <person name="Gainer-Dewar J."/>
            <person name="Goldberg J."/>
            <person name="Griggs A."/>
            <person name="Gujja S."/>
            <person name="Hansen M."/>
            <person name="Howarth C."/>
            <person name="Imamovic A."/>
            <person name="Ireland A."/>
            <person name="Larimer J."/>
            <person name="McCowan C."/>
            <person name="Murphy C."/>
            <person name="Pearson M."/>
            <person name="Poon T.W."/>
            <person name="Priest M."/>
            <person name="Roberts A."/>
            <person name="Saif S."/>
            <person name="Shea T."/>
            <person name="Sisk P."/>
            <person name="Sykes S."/>
            <person name="Wortman J."/>
            <person name="Nusbaum C."/>
            <person name="Birren B."/>
        </authorList>
    </citation>
    <scope>NUCLEOTIDE SEQUENCE [LARGE SCALE GENOMIC DNA]</scope>
    <source>
        <strain evidence="4">WRAIR2</strain>
    </source>
</reference>
<dbReference type="STRING" id="7168.A0A182NB98"/>
<dbReference type="EnsemblMetazoa" id="ADIR004926-RA">
    <property type="protein sequence ID" value="ADIR004926-PA"/>
    <property type="gene ID" value="ADIR004926"/>
</dbReference>
<dbReference type="VEuPathDB" id="VectorBase:ADIR004926"/>
<keyword evidence="4" id="KW-1185">Reference proteome</keyword>
<keyword evidence="1" id="KW-0175">Coiled coil</keyword>
<evidence type="ECO:0000256" key="1">
    <source>
        <dbReference type="SAM" id="Coils"/>
    </source>
</evidence>
<dbReference type="Pfam" id="PF08393">
    <property type="entry name" value="DHC_N2"/>
    <property type="match status" value="1"/>
</dbReference>
<feature type="coiled-coil region" evidence="1">
    <location>
        <begin position="920"/>
        <end position="967"/>
    </location>
</feature>
<dbReference type="GO" id="GO:0045505">
    <property type="term" value="F:dynein intermediate chain binding"/>
    <property type="evidence" value="ECO:0007669"/>
    <property type="project" value="InterPro"/>
</dbReference>
<organism evidence="3 4">
    <name type="scientific">Anopheles dirus</name>
    <dbReference type="NCBI Taxonomy" id="7168"/>
    <lineage>
        <taxon>Eukaryota</taxon>
        <taxon>Metazoa</taxon>
        <taxon>Ecdysozoa</taxon>
        <taxon>Arthropoda</taxon>
        <taxon>Hexapoda</taxon>
        <taxon>Insecta</taxon>
        <taxon>Pterygota</taxon>
        <taxon>Neoptera</taxon>
        <taxon>Endopterygota</taxon>
        <taxon>Diptera</taxon>
        <taxon>Nematocera</taxon>
        <taxon>Culicoidea</taxon>
        <taxon>Culicidae</taxon>
        <taxon>Anophelinae</taxon>
        <taxon>Anopheles</taxon>
    </lineage>
</organism>
<evidence type="ECO:0000313" key="3">
    <source>
        <dbReference type="EnsemblMetazoa" id="ADIR004926-PA"/>
    </source>
</evidence>
<dbReference type="Proteomes" id="UP000075884">
    <property type="component" value="Unassembled WGS sequence"/>
</dbReference>
<dbReference type="GO" id="GO:0051959">
    <property type="term" value="F:dynein light intermediate chain binding"/>
    <property type="evidence" value="ECO:0007669"/>
    <property type="project" value="InterPro"/>
</dbReference>
<reference evidence="3" key="2">
    <citation type="submission" date="2020-05" db="UniProtKB">
        <authorList>
            <consortium name="EnsemblMetazoa"/>
        </authorList>
    </citation>
    <scope>IDENTIFICATION</scope>
    <source>
        <strain evidence="3">WRAIR2</strain>
    </source>
</reference>
<evidence type="ECO:0000313" key="4">
    <source>
        <dbReference type="Proteomes" id="UP000075884"/>
    </source>
</evidence>
<dbReference type="InterPro" id="IPR026983">
    <property type="entry name" value="DHC"/>
</dbReference>
<proteinExistence type="predicted"/>
<dbReference type="PANTHER" id="PTHR22878:SF68">
    <property type="entry name" value="DYNEIN HEAVY CHAIN 6, AXONEMAL-LIKE"/>
    <property type="match status" value="1"/>
</dbReference>